<dbReference type="Gene3D" id="3.40.1190.10">
    <property type="entry name" value="Mur-like, catalytic domain"/>
    <property type="match status" value="1"/>
</dbReference>
<dbReference type="PROSITE" id="PS01011">
    <property type="entry name" value="FOLYLPOLYGLU_SYNT_1"/>
    <property type="match status" value="1"/>
</dbReference>
<dbReference type="Pfam" id="PF08245">
    <property type="entry name" value="Mur_ligase_M"/>
    <property type="match status" value="1"/>
</dbReference>
<dbReference type="InterPro" id="IPR013221">
    <property type="entry name" value="Mur_ligase_cen"/>
</dbReference>
<keyword evidence="6 11" id="KW-0547">Nucleotide-binding</keyword>
<dbReference type="GO" id="GO:0005737">
    <property type="term" value="C:cytoplasm"/>
    <property type="evidence" value="ECO:0007669"/>
    <property type="project" value="TreeGrafter"/>
</dbReference>
<evidence type="ECO:0000256" key="9">
    <source>
        <dbReference type="ARBA" id="ARBA00030592"/>
    </source>
</evidence>
<keyword evidence="7 11" id="KW-0067">ATP-binding</keyword>
<dbReference type="FunFam" id="3.40.1190.10:FF:000011">
    <property type="entry name" value="Folylpolyglutamate synthase/dihydrofolate synthase"/>
    <property type="match status" value="1"/>
</dbReference>
<feature type="domain" description="Mur ligase C-terminal" evidence="12">
    <location>
        <begin position="300"/>
        <end position="433"/>
    </location>
</feature>
<evidence type="ECO:0000259" key="13">
    <source>
        <dbReference type="Pfam" id="PF08245"/>
    </source>
</evidence>
<dbReference type="PANTHER" id="PTHR11136:SF0">
    <property type="entry name" value="DIHYDROFOLATE SYNTHETASE-RELATED"/>
    <property type="match status" value="1"/>
</dbReference>
<evidence type="ECO:0000256" key="11">
    <source>
        <dbReference type="PIRNR" id="PIRNR001563"/>
    </source>
</evidence>
<comment type="cofactor">
    <cofactor evidence="1">
        <name>Mg(2+)</name>
        <dbReference type="ChEBI" id="CHEBI:18420"/>
    </cofactor>
</comment>
<dbReference type="GO" id="GO:0004326">
    <property type="term" value="F:tetrahydrofolylpolyglutamate synthase activity"/>
    <property type="evidence" value="ECO:0007669"/>
    <property type="project" value="UniProtKB-EC"/>
</dbReference>
<dbReference type="Pfam" id="PF02875">
    <property type="entry name" value="Mur_ligase_C"/>
    <property type="match status" value="1"/>
</dbReference>
<evidence type="ECO:0000256" key="7">
    <source>
        <dbReference type="ARBA" id="ARBA00022840"/>
    </source>
</evidence>
<organism evidence="14 15">
    <name type="scientific">Slackia piriformis</name>
    <dbReference type="NCBI Taxonomy" id="626934"/>
    <lineage>
        <taxon>Bacteria</taxon>
        <taxon>Bacillati</taxon>
        <taxon>Actinomycetota</taxon>
        <taxon>Coriobacteriia</taxon>
        <taxon>Eggerthellales</taxon>
        <taxon>Eggerthellaceae</taxon>
        <taxon>Slackia</taxon>
    </lineage>
</organism>
<dbReference type="EC" id="6.3.2.17" evidence="3"/>
<dbReference type="Proteomes" id="UP000727506">
    <property type="component" value="Unassembled WGS sequence"/>
</dbReference>
<evidence type="ECO:0000313" key="14">
    <source>
        <dbReference type="EMBL" id="MBS6940321.1"/>
    </source>
</evidence>
<dbReference type="PROSITE" id="PS01012">
    <property type="entry name" value="FOLYLPOLYGLU_SYNT_2"/>
    <property type="match status" value="1"/>
</dbReference>
<dbReference type="PANTHER" id="PTHR11136">
    <property type="entry name" value="FOLYLPOLYGLUTAMATE SYNTHASE-RELATED"/>
    <property type="match status" value="1"/>
</dbReference>
<dbReference type="InterPro" id="IPR001645">
    <property type="entry name" value="Folylpolyglutamate_synth"/>
</dbReference>
<name>A0A943YXK5_9ACTN</name>
<accession>A0A943YXK5</accession>
<evidence type="ECO:0000256" key="3">
    <source>
        <dbReference type="ARBA" id="ARBA00013025"/>
    </source>
</evidence>
<protein>
    <recommendedName>
        <fullName evidence="3">tetrahydrofolate synthase</fullName>
        <ecNumber evidence="3">6.3.2.17</ecNumber>
    </recommendedName>
    <alternativeName>
        <fullName evidence="9">Tetrahydrofolylpolyglutamate synthase</fullName>
    </alternativeName>
</protein>
<gene>
    <name evidence="14" type="ORF">KH142_02350</name>
</gene>
<dbReference type="EMBL" id="JAGZSV010000024">
    <property type="protein sequence ID" value="MBS6940321.1"/>
    <property type="molecule type" value="Genomic_DNA"/>
</dbReference>
<reference evidence="14" key="1">
    <citation type="submission" date="2021-02" db="EMBL/GenBank/DDBJ databases">
        <title>Infant gut strain persistence is associated with maternal origin, phylogeny, and functional potential including surface adhesion and iron acquisition.</title>
        <authorList>
            <person name="Lou Y.C."/>
        </authorList>
    </citation>
    <scope>NUCLEOTIDE SEQUENCE</scope>
    <source>
        <strain evidence="14">L2_039_000G1_dasL2_039_000G1_concoct_11</strain>
    </source>
</reference>
<dbReference type="InterPro" id="IPR004101">
    <property type="entry name" value="Mur_ligase_C"/>
</dbReference>
<comment type="similarity">
    <text evidence="2 11">Belongs to the folylpolyglutamate synthase family.</text>
</comment>
<dbReference type="InterPro" id="IPR036615">
    <property type="entry name" value="Mur_ligase_C_dom_sf"/>
</dbReference>
<evidence type="ECO:0000259" key="12">
    <source>
        <dbReference type="Pfam" id="PF02875"/>
    </source>
</evidence>
<dbReference type="PIRSF" id="PIRSF001563">
    <property type="entry name" value="Folylpolyglu_synth"/>
    <property type="match status" value="1"/>
</dbReference>
<sequence length="454" mass="48968">MAEQNVRPFESGGRYDFDPKEYLQQGPWRDVRLGLHRTEELLERLGRPQDALRIVHVAGTNGKGSTCAFIAGILQAAGYKTGLFTSPYILRFNERIQIDRRDISDADLLEVAADVREQALLMEEQPTAFELITAAALLHFAQQGCDAVVLEVGLGGRLDSTNVVVPEASVITPIDLDHTHVLGDTIEKIAREKAGIIKPGVPVVSYRQKPAARRVIEKAAAERGCVVTTPDFSALDAHADGLTQVFSYGPLRDVRLRLAGSYQPSNAAMAIEAAYVLRGRGFAISDDAIVKGLESTVWQGRFEVVDSAPVTIVDGGHNEQGAAALAASLRAYFPDGGVVFAMSVLRDKDYRAMIADVLPLARAFFCFEPPDNDRALSADDLARAVRAALDERSDDFSTCVAHPHVEACPTAREAVSAARAMAGTDGVACCFGSLYSIQEVMAAIQEDAGRPSRA</sequence>
<dbReference type="GO" id="GO:0046872">
    <property type="term" value="F:metal ion binding"/>
    <property type="evidence" value="ECO:0007669"/>
    <property type="project" value="UniProtKB-KW"/>
</dbReference>
<evidence type="ECO:0000256" key="6">
    <source>
        <dbReference type="ARBA" id="ARBA00022741"/>
    </source>
</evidence>
<dbReference type="InterPro" id="IPR018109">
    <property type="entry name" value="Folylpolyglutamate_synth_CS"/>
</dbReference>
<evidence type="ECO:0000313" key="15">
    <source>
        <dbReference type="Proteomes" id="UP000727506"/>
    </source>
</evidence>
<feature type="domain" description="Mur ligase central" evidence="13">
    <location>
        <begin position="57"/>
        <end position="273"/>
    </location>
</feature>
<evidence type="ECO:0000256" key="1">
    <source>
        <dbReference type="ARBA" id="ARBA00001946"/>
    </source>
</evidence>
<evidence type="ECO:0000256" key="8">
    <source>
        <dbReference type="ARBA" id="ARBA00022842"/>
    </source>
</evidence>
<dbReference type="GO" id="GO:0005524">
    <property type="term" value="F:ATP binding"/>
    <property type="evidence" value="ECO:0007669"/>
    <property type="project" value="UniProtKB-KW"/>
</dbReference>
<comment type="catalytic activity">
    <reaction evidence="10">
        <text>(6S)-5,6,7,8-tetrahydrofolyl-(gamma-L-Glu)(n) + L-glutamate + ATP = (6S)-5,6,7,8-tetrahydrofolyl-(gamma-L-Glu)(n+1) + ADP + phosphate + H(+)</text>
        <dbReference type="Rhea" id="RHEA:10580"/>
        <dbReference type="Rhea" id="RHEA-COMP:14738"/>
        <dbReference type="Rhea" id="RHEA-COMP:14740"/>
        <dbReference type="ChEBI" id="CHEBI:15378"/>
        <dbReference type="ChEBI" id="CHEBI:29985"/>
        <dbReference type="ChEBI" id="CHEBI:30616"/>
        <dbReference type="ChEBI" id="CHEBI:43474"/>
        <dbReference type="ChEBI" id="CHEBI:141005"/>
        <dbReference type="ChEBI" id="CHEBI:456216"/>
        <dbReference type="EC" id="6.3.2.17"/>
    </reaction>
</comment>
<dbReference type="NCBIfam" id="TIGR01499">
    <property type="entry name" value="folC"/>
    <property type="match status" value="1"/>
</dbReference>
<evidence type="ECO:0000256" key="10">
    <source>
        <dbReference type="ARBA" id="ARBA00047493"/>
    </source>
</evidence>
<proteinExistence type="inferred from homology"/>
<keyword evidence="4 11" id="KW-0436">Ligase</keyword>
<evidence type="ECO:0000256" key="5">
    <source>
        <dbReference type="ARBA" id="ARBA00022723"/>
    </source>
</evidence>
<dbReference type="Gene3D" id="3.90.190.20">
    <property type="entry name" value="Mur ligase, C-terminal domain"/>
    <property type="match status" value="1"/>
</dbReference>
<keyword evidence="8" id="KW-0460">Magnesium</keyword>
<dbReference type="GO" id="GO:0008841">
    <property type="term" value="F:dihydrofolate synthase activity"/>
    <property type="evidence" value="ECO:0007669"/>
    <property type="project" value="TreeGrafter"/>
</dbReference>
<dbReference type="SUPFAM" id="SSF53623">
    <property type="entry name" value="MurD-like peptide ligases, catalytic domain"/>
    <property type="match status" value="1"/>
</dbReference>
<dbReference type="SUPFAM" id="SSF53244">
    <property type="entry name" value="MurD-like peptide ligases, peptide-binding domain"/>
    <property type="match status" value="1"/>
</dbReference>
<dbReference type="InterPro" id="IPR036565">
    <property type="entry name" value="Mur-like_cat_sf"/>
</dbReference>
<dbReference type="AlphaFoldDB" id="A0A943YXK5"/>
<comment type="caution">
    <text evidence="14">The sequence shown here is derived from an EMBL/GenBank/DDBJ whole genome shotgun (WGS) entry which is preliminary data.</text>
</comment>
<keyword evidence="5" id="KW-0479">Metal-binding</keyword>
<evidence type="ECO:0000256" key="4">
    <source>
        <dbReference type="ARBA" id="ARBA00022598"/>
    </source>
</evidence>
<evidence type="ECO:0000256" key="2">
    <source>
        <dbReference type="ARBA" id="ARBA00008276"/>
    </source>
</evidence>